<gene>
    <name evidence="2" type="ORF">SISSUDRAFT_1043301</name>
</gene>
<feature type="compositionally biased region" description="Polar residues" evidence="1">
    <location>
        <begin position="487"/>
        <end position="501"/>
    </location>
</feature>
<protein>
    <submittedName>
        <fullName evidence="2">Uncharacterized protein</fullName>
    </submittedName>
</protein>
<organism evidence="2 3">
    <name type="scientific">Sistotremastrum suecicum HHB10207 ss-3</name>
    <dbReference type="NCBI Taxonomy" id="1314776"/>
    <lineage>
        <taxon>Eukaryota</taxon>
        <taxon>Fungi</taxon>
        <taxon>Dikarya</taxon>
        <taxon>Basidiomycota</taxon>
        <taxon>Agaricomycotina</taxon>
        <taxon>Agaricomycetes</taxon>
        <taxon>Sistotremastrales</taxon>
        <taxon>Sistotremastraceae</taxon>
        <taxon>Sistotremastrum</taxon>
    </lineage>
</organism>
<dbReference type="GO" id="GO:0000500">
    <property type="term" value="C:RNA polymerase I upstream activating factor complex"/>
    <property type="evidence" value="ECO:0007669"/>
    <property type="project" value="InterPro"/>
</dbReference>
<dbReference type="GO" id="GO:0042790">
    <property type="term" value="P:nucleolar large rRNA transcription by RNA polymerase I"/>
    <property type="evidence" value="ECO:0007669"/>
    <property type="project" value="InterPro"/>
</dbReference>
<dbReference type="Proteomes" id="UP000076798">
    <property type="component" value="Unassembled WGS sequence"/>
</dbReference>
<feature type="region of interest" description="Disordered" evidence="1">
    <location>
        <begin position="594"/>
        <end position="622"/>
    </location>
</feature>
<dbReference type="InterPro" id="IPR039601">
    <property type="entry name" value="Rrn5"/>
</dbReference>
<dbReference type="PANTHER" id="PTHR28079">
    <property type="entry name" value="RNA POLYMERASE I-SPECIFIC TRANSCRIPTION INITIATION FACTOR RRN5"/>
    <property type="match status" value="1"/>
</dbReference>
<accession>A0A166FUQ2</accession>
<dbReference type="Gene3D" id="1.10.10.60">
    <property type="entry name" value="Homeodomain-like"/>
    <property type="match status" value="1"/>
</dbReference>
<name>A0A166FUQ2_9AGAM</name>
<feature type="compositionally biased region" description="Acidic residues" evidence="1">
    <location>
        <begin position="517"/>
        <end position="526"/>
    </location>
</feature>
<dbReference type="AlphaFoldDB" id="A0A166FUQ2"/>
<dbReference type="InterPro" id="IPR009057">
    <property type="entry name" value="Homeodomain-like_sf"/>
</dbReference>
<feature type="region of interest" description="Disordered" evidence="1">
    <location>
        <begin position="436"/>
        <end position="548"/>
    </location>
</feature>
<feature type="compositionally biased region" description="Acidic residues" evidence="1">
    <location>
        <begin position="438"/>
        <end position="473"/>
    </location>
</feature>
<dbReference type="PANTHER" id="PTHR28079:SF1">
    <property type="entry name" value="RNA POLYMERASE I-SPECIFIC TRANSCRIPTION INITIATION FACTOR RRN5"/>
    <property type="match status" value="1"/>
</dbReference>
<sequence>MSSDHETEDTAEQDPLQEHSLYYQNWKQHIADTRSHLVGALTLNDPLFLTEDDPEDSFQSSWTTTEQNAFFHALAVHSRLRPDLIAHEVGAKTTLDVCRYIDILDAEVEEVLSMEAELDGGDTDDDGHGETWKTWRVTRRAFPAAREVSDEWLDLEELQARVIQQLSQTFDSVSSKRKTGDQDDGGDKKRIRRMEKCQVLDQLGPKELARLSKLASVVSIDDEPPALAFSPARAEETALEDLSQKERRKLKDRLYRRKQRAAKRGEAFDEVEEWKQIKELRRGRTAHSILVSSPPVPCHGDGENVDEPQDVRGIEDLTPNDILEDGLHMFHLSRFSKLVRAFTPSALSQRSKTIPRRISYALLILLRAYLEAYITDLICRLITYVEQEERRTAHTKVFRAKKDIIRPYHVKHTASLMGREVDLTSFWEDIRRRIGDEPAADNEEADESEEDGETDAVEDEYEDEEADEDDDMVDSSPLRAKSKARTEITSEADSATGSAYQHTLPPSAWLPSALIEPDSEDEDDSDIVAAPTPAPEAGPPPREEIDDDEEAEFAAVLEAEDYLHSLDAQEDEAEQKELWISVGAAMRKRAQLAGLRMGENQTNTQGGNQFKSKEMIEDTDEE</sequence>
<dbReference type="GO" id="GO:0001181">
    <property type="term" value="F:RNA polymerase I general transcription initiation factor activity"/>
    <property type="evidence" value="ECO:0007669"/>
    <property type="project" value="TreeGrafter"/>
</dbReference>
<reference evidence="2 3" key="1">
    <citation type="journal article" date="2016" name="Mol. Biol. Evol.">
        <title>Comparative Genomics of Early-Diverging Mushroom-Forming Fungi Provides Insights into the Origins of Lignocellulose Decay Capabilities.</title>
        <authorList>
            <person name="Nagy L.G."/>
            <person name="Riley R."/>
            <person name="Tritt A."/>
            <person name="Adam C."/>
            <person name="Daum C."/>
            <person name="Floudas D."/>
            <person name="Sun H."/>
            <person name="Yadav J.S."/>
            <person name="Pangilinan J."/>
            <person name="Larsson K.H."/>
            <person name="Matsuura K."/>
            <person name="Barry K."/>
            <person name="Labutti K."/>
            <person name="Kuo R."/>
            <person name="Ohm R.A."/>
            <person name="Bhattacharya S.S."/>
            <person name="Shirouzu T."/>
            <person name="Yoshinaga Y."/>
            <person name="Martin F.M."/>
            <person name="Grigoriev I.V."/>
            <person name="Hibbett D.S."/>
        </authorList>
    </citation>
    <scope>NUCLEOTIDE SEQUENCE [LARGE SCALE GENOMIC DNA]</scope>
    <source>
        <strain evidence="2 3">HHB10207 ss-3</strain>
    </source>
</reference>
<dbReference type="EMBL" id="KV428025">
    <property type="protein sequence ID" value="KZT41014.1"/>
    <property type="molecule type" value="Genomic_DNA"/>
</dbReference>
<evidence type="ECO:0000313" key="3">
    <source>
        <dbReference type="Proteomes" id="UP000076798"/>
    </source>
</evidence>
<dbReference type="GO" id="GO:0000182">
    <property type="term" value="F:rDNA binding"/>
    <property type="evidence" value="ECO:0007669"/>
    <property type="project" value="TreeGrafter"/>
</dbReference>
<dbReference type="GO" id="GO:0006361">
    <property type="term" value="P:transcription initiation at RNA polymerase I promoter"/>
    <property type="evidence" value="ECO:0007669"/>
    <property type="project" value="TreeGrafter"/>
</dbReference>
<evidence type="ECO:0000313" key="2">
    <source>
        <dbReference type="EMBL" id="KZT41014.1"/>
    </source>
</evidence>
<keyword evidence="3" id="KW-1185">Reference proteome</keyword>
<feature type="compositionally biased region" description="Polar residues" evidence="1">
    <location>
        <begin position="599"/>
        <end position="610"/>
    </location>
</feature>
<dbReference type="OrthoDB" id="2240312at2759"/>
<feature type="region of interest" description="Disordered" evidence="1">
    <location>
        <begin position="172"/>
        <end position="191"/>
    </location>
</feature>
<proteinExistence type="predicted"/>
<dbReference type="SUPFAM" id="SSF46689">
    <property type="entry name" value="Homeodomain-like"/>
    <property type="match status" value="1"/>
</dbReference>
<feature type="compositionally biased region" description="Basic and acidic residues" evidence="1">
    <location>
        <begin position="178"/>
        <end position="191"/>
    </location>
</feature>
<evidence type="ECO:0000256" key="1">
    <source>
        <dbReference type="SAM" id="MobiDB-lite"/>
    </source>
</evidence>